<dbReference type="Proteomes" id="UP000662747">
    <property type="component" value="Chromosome"/>
</dbReference>
<evidence type="ECO:0000313" key="1">
    <source>
        <dbReference type="EMBL" id="QSQ23049.1"/>
    </source>
</evidence>
<keyword evidence="2" id="KW-1185">Reference proteome</keyword>
<dbReference type="RefSeq" id="WP_206724625.1">
    <property type="nucleotide sequence ID" value="NZ_CP071090.1"/>
</dbReference>
<dbReference type="EMBL" id="CP071090">
    <property type="protein sequence ID" value="QSQ23049.1"/>
    <property type="molecule type" value="Genomic_DNA"/>
</dbReference>
<reference evidence="1 2" key="1">
    <citation type="submission" date="2021-02" db="EMBL/GenBank/DDBJ databases">
        <title>De Novo genome assembly of isolated myxobacteria.</title>
        <authorList>
            <person name="Stevens D.C."/>
        </authorList>
    </citation>
    <scope>NUCLEOTIDE SEQUENCE [LARGE SCALE GENOMIC DNA]</scope>
    <source>
        <strain evidence="2">SCPEA02</strain>
    </source>
</reference>
<proteinExistence type="predicted"/>
<protein>
    <submittedName>
        <fullName evidence="1">Uncharacterized protein</fullName>
    </submittedName>
</protein>
<accession>A0ABX7NXE2</accession>
<gene>
    <name evidence="1" type="ORF">JY651_49540</name>
</gene>
<evidence type="ECO:0000313" key="2">
    <source>
        <dbReference type="Proteomes" id="UP000662747"/>
    </source>
</evidence>
<organism evidence="1 2">
    <name type="scientific">Pyxidicoccus parkwayensis</name>
    <dbReference type="NCBI Taxonomy" id="2813578"/>
    <lineage>
        <taxon>Bacteria</taxon>
        <taxon>Pseudomonadati</taxon>
        <taxon>Myxococcota</taxon>
        <taxon>Myxococcia</taxon>
        <taxon>Myxococcales</taxon>
        <taxon>Cystobacterineae</taxon>
        <taxon>Myxococcaceae</taxon>
        <taxon>Pyxidicoccus</taxon>
    </lineage>
</organism>
<name>A0ABX7NXE2_9BACT</name>
<sequence>MPWTRGGAAWKRAAFHWNTFRPLASLAPVDQVVTTLADGSGSDSLILRSSP</sequence>